<dbReference type="SMART" id="SM00062">
    <property type="entry name" value="PBPb"/>
    <property type="match status" value="1"/>
</dbReference>
<dbReference type="Gene3D" id="3.40.190.10">
    <property type="entry name" value="Periplasmic binding protein-like II"/>
    <property type="match status" value="2"/>
</dbReference>
<dbReference type="InterPro" id="IPR001638">
    <property type="entry name" value="Solute-binding_3/MltF_N"/>
</dbReference>
<dbReference type="SUPFAM" id="SSF53850">
    <property type="entry name" value="Periplasmic binding protein-like II"/>
    <property type="match status" value="1"/>
</dbReference>
<keyword evidence="4" id="KW-1185">Reference proteome</keyword>
<dbReference type="Pfam" id="PF00497">
    <property type="entry name" value="SBP_bac_3"/>
    <property type="match status" value="1"/>
</dbReference>
<dbReference type="Proteomes" id="UP000466332">
    <property type="component" value="Unassembled WGS sequence"/>
</dbReference>
<sequence length="254" mass="28131">MRAVLIAWLLCCGAGWLGVCAAVPSEKFKLLAYDQSPYTQADADGTPKGAAVEMVQEIFARLRVMPQLHIYPLARSLALFEHGYASGIFTMKKTPELERQYAFSDRPLFKQEMVLFVRKDMPIEFSGDLRTLSGRSVGLVRGAAYGQVVDAAVGSRVFSRLDYASHDEWSFRKLIVGRVDAVITGRQTGLAMLKKMHATASLRIVGPPLAITESYIMFDRRAIDAGFLRRFNAAMALVQKDGSASRIKAKYGLQ</sequence>
<keyword evidence="1" id="KW-0732">Signal</keyword>
<dbReference type="EMBL" id="WWCS01000007">
    <property type="protein sequence ID" value="MYN40448.1"/>
    <property type="molecule type" value="Genomic_DNA"/>
</dbReference>
<protein>
    <submittedName>
        <fullName evidence="3">Transporter substrate-binding domain-containing protein</fullName>
    </submittedName>
</protein>
<evidence type="ECO:0000313" key="4">
    <source>
        <dbReference type="Proteomes" id="UP000466332"/>
    </source>
</evidence>
<evidence type="ECO:0000256" key="1">
    <source>
        <dbReference type="ARBA" id="ARBA00022729"/>
    </source>
</evidence>
<feature type="domain" description="Solute-binding protein family 3/N-terminal" evidence="2">
    <location>
        <begin position="27"/>
        <end position="253"/>
    </location>
</feature>
<evidence type="ECO:0000313" key="3">
    <source>
        <dbReference type="EMBL" id="MYN40448.1"/>
    </source>
</evidence>
<dbReference type="RefSeq" id="WP_161045501.1">
    <property type="nucleotide sequence ID" value="NZ_WWCS01000007.1"/>
</dbReference>
<dbReference type="PANTHER" id="PTHR35936:SF25">
    <property type="entry name" value="ABC TRANSPORTER SUBSTRATE-BINDING PROTEIN"/>
    <property type="match status" value="1"/>
</dbReference>
<accession>A0ABW9WHN1</accession>
<organism evidence="3 4">
    <name type="scientific">Duganella margarita</name>
    <dbReference type="NCBI Taxonomy" id="2692170"/>
    <lineage>
        <taxon>Bacteria</taxon>
        <taxon>Pseudomonadati</taxon>
        <taxon>Pseudomonadota</taxon>
        <taxon>Betaproteobacteria</taxon>
        <taxon>Burkholderiales</taxon>
        <taxon>Oxalobacteraceae</taxon>
        <taxon>Telluria group</taxon>
        <taxon>Duganella</taxon>
    </lineage>
</organism>
<comment type="caution">
    <text evidence="3">The sequence shown here is derived from an EMBL/GenBank/DDBJ whole genome shotgun (WGS) entry which is preliminary data.</text>
</comment>
<dbReference type="PANTHER" id="PTHR35936">
    <property type="entry name" value="MEMBRANE-BOUND LYTIC MUREIN TRANSGLYCOSYLASE F"/>
    <property type="match status" value="1"/>
</dbReference>
<reference evidence="3 4" key="1">
    <citation type="submission" date="2019-12" db="EMBL/GenBank/DDBJ databases">
        <title>Novel species isolated from a subtropical stream in China.</title>
        <authorList>
            <person name="Lu H."/>
        </authorList>
    </citation>
    <scope>NUCLEOTIDE SEQUENCE [LARGE SCALE GENOMIC DNA]</scope>
    <source>
        <strain evidence="3 4">FT109W</strain>
    </source>
</reference>
<evidence type="ECO:0000259" key="2">
    <source>
        <dbReference type="SMART" id="SM00062"/>
    </source>
</evidence>
<name>A0ABW9WHN1_9BURK</name>
<proteinExistence type="predicted"/>
<gene>
    <name evidence="3" type="ORF">GTP55_13805</name>
</gene>